<evidence type="ECO:0000313" key="1">
    <source>
        <dbReference type="EMBL" id="KAI6094015.1"/>
    </source>
</evidence>
<proteinExistence type="predicted"/>
<gene>
    <name evidence="1" type="ORF">F4821DRAFT_221937</name>
</gene>
<dbReference type="Proteomes" id="UP001497680">
    <property type="component" value="Unassembled WGS sequence"/>
</dbReference>
<organism evidence="1 2">
    <name type="scientific">Hypoxylon rubiginosum</name>
    <dbReference type="NCBI Taxonomy" id="110542"/>
    <lineage>
        <taxon>Eukaryota</taxon>
        <taxon>Fungi</taxon>
        <taxon>Dikarya</taxon>
        <taxon>Ascomycota</taxon>
        <taxon>Pezizomycotina</taxon>
        <taxon>Sordariomycetes</taxon>
        <taxon>Xylariomycetidae</taxon>
        <taxon>Xylariales</taxon>
        <taxon>Hypoxylaceae</taxon>
        <taxon>Hypoxylon</taxon>
    </lineage>
</organism>
<comment type="caution">
    <text evidence="1">The sequence shown here is derived from an EMBL/GenBank/DDBJ whole genome shotgun (WGS) entry which is preliminary data.</text>
</comment>
<accession>A0ACC0DPW1</accession>
<keyword evidence="2" id="KW-1185">Reference proteome</keyword>
<dbReference type="EMBL" id="MU394280">
    <property type="protein sequence ID" value="KAI6094015.1"/>
    <property type="molecule type" value="Genomic_DNA"/>
</dbReference>
<sequence>MTETLKAAIRLDVVIVGGGLSGLAAAIETAISGHNVTIYEAARVLHEVGAGIQITPNSSRILQRWKLSDDFWASAAEPRQFIVRRYSGEVLVLENEFDKTIREKYGASFIGSHRVDFQEALYIRAKELGVKFRFGMRISNVNFDAGELMTQSGEKIRGDLVVAADGLWSLCRAQLHTRDFEGVPRPTGDLAYRLVLTLDQIQDPELREWVSKPACNLWLGPKSHAVGYSLREGTEFNLVLITPDDLPSGISRQAGSVEEMRALFSDWDPILNRFLALVDSVKKWKLMHRKEMRRWIHESQHSSFVFVGDSCHPMLPYIGQGANSAIEDGAVLGRLLGHIQRKEHIGKVLEMYEELRKPRGDAIVKEALGQRDVFHMLDGPKQRERDEILLSQIGKETKEAPFPIRWCCPQVQPWLFGYDAYEEVEKAVSGDPFI</sequence>
<reference evidence="1 2" key="1">
    <citation type="journal article" date="2022" name="New Phytol.">
        <title>Ecological generalism drives hyperdiversity of secondary metabolite gene clusters in xylarialean endophytes.</title>
        <authorList>
            <person name="Franco M.E.E."/>
            <person name="Wisecaver J.H."/>
            <person name="Arnold A.E."/>
            <person name="Ju Y.M."/>
            <person name="Slot J.C."/>
            <person name="Ahrendt S."/>
            <person name="Moore L.P."/>
            <person name="Eastman K.E."/>
            <person name="Scott K."/>
            <person name="Konkel Z."/>
            <person name="Mondo S.J."/>
            <person name="Kuo A."/>
            <person name="Hayes R.D."/>
            <person name="Haridas S."/>
            <person name="Andreopoulos B."/>
            <person name="Riley R."/>
            <person name="LaButti K."/>
            <person name="Pangilinan J."/>
            <person name="Lipzen A."/>
            <person name="Amirebrahimi M."/>
            <person name="Yan J."/>
            <person name="Adam C."/>
            <person name="Keymanesh K."/>
            <person name="Ng V."/>
            <person name="Louie K."/>
            <person name="Northen T."/>
            <person name="Drula E."/>
            <person name="Henrissat B."/>
            <person name="Hsieh H.M."/>
            <person name="Youens-Clark K."/>
            <person name="Lutzoni F."/>
            <person name="Miadlikowska J."/>
            <person name="Eastwood D.C."/>
            <person name="Hamelin R.C."/>
            <person name="Grigoriev I.V."/>
            <person name="U'Ren J.M."/>
        </authorList>
    </citation>
    <scope>NUCLEOTIDE SEQUENCE [LARGE SCALE GENOMIC DNA]</scope>
    <source>
        <strain evidence="1 2">ER1909</strain>
    </source>
</reference>
<protein>
    <submittedName>
        <fullName evidence="1">FAD/NAD(P)-binding domain-containing protein</fullName>
    </submittedName>
</protein>
<name>A0ACC0DPW1_9PEZI</name>
<evidence type="ECO:0000313" key="2">
    <source>
        <dbReference type="Proteomes" id="UP001497680"/>
    </source>
</evidence>